<organism evidence="3">
    <name type="scientific">Nippostrongylus brasiliensis</name>
    <name type="common">Rat hookworm</name>
    <dbReference type="NCBI Taxonomy" id="27835"/>
    <lineage>
        <taxon>Eukaryota</taxon>
        <taxon>Metazoa</taxon>
        <taxon>Ecdysozoa</taxon>
        <taxon>Nematoda</taxon>
        <taxon>Chromadorea</taxon>
        <taxon>Rhabditida</taxon>
        <taxon>Rhabditina</taxon>
        <taxon>Rhabditomorpha</taxon>
        <taxon>Strongyloidea</taxon>
        <taxon>Heligmosomidae</taxon>
        <taxon>Nippostrongylus</taxon>
    </lineage>
</organism>
<gene>
    <name evidence="1" type="ORF">NBR_LOCUS8091</name>
</gene>
<dbReference type="AlphaFoldDB" id="A0A158QY89"/>
<protein>
    <submittedName>
        <fullName evidence="1 3">Uncharacterized protein</fullName>
    </submittedName>
</protein>
<evidence type="ECO:0000313" key="2">
    <source>
        <dbReference type="Proteomes" id="UP000271162"/>
    </source>
</evidence>
<keyword evidence="2" id="KW-1185">Reference proteome</keyword>
<dbReference type="WBParaSite" id="NBR_0000809001-mRNA-1">
    <property type="protein sequence ID" value="NBR_0000809001-mRNA-1"/>
    <property type="gene ID" value="NBR_0000809001"/>
</dbReference>
<accession>A0A158QY89</accession>
<evidence type="ECO:0000313" key="1">
    <source>
        <dbReference type="EMBL" id="VDL71680.1"/>
    </source>
</evidence>
<reference evidence="3" key="1">
    <citation type="submission" date="2016-04" db="UniProtKB">
        <authorList>
            <consortium name="WormBaseParasite"/>
        </authorList>
    </citation>
    <scope>IDENTIFICATION</scope>
</reference>
<sequence length="244" mass="27663">MAVGEADVSDERKLLSAALNWPQLPVRPIQEAHLSIVSLKSFVLKNCEDDDDKEEEEDEEWNSARNFWPELTMTSCAVVRAGSPAPDESECVDMLHPMSSDNNLPLISTTPSMPPVIKTTDRPVVLCMAPVHKLTHKDEDEKEVRDAVEDYAIVSWTRLQEWANEGGRYWMNARDSFLLGTKDYASEWLPYITRYSDEASQGAAASECSCRSGRRRYDIGLTMRVPLTLLHFRGGRRTLAEEQR</sequence>
<reference evidence="1 2" key="2">
    <citation type="submission" date="2018-11" db="EMBL/GenBank/DDBJ databases">
        <authorList>
            <consortium name="Pathogen Informatics"/>
        </authorList>
    </citation>
    <scope>NUCLEOTIDE SEQUENCE [LARGE SCALE GENOMIC DNA]</scope>
</reference>
<dbReference type="EMBL" id="UYSL01019961">
    <property type="protein sequence ID" value="VDL71680.1"/>
    <property type="molecule type" value="Genomic_DNA"/>
</dbReference>
<dbReference type="Proteomes" id="UP000271162">
    <property type="component" value="Unassembled WGS sequence"/>
</dbReference>
<evidence type="ECO:0000313" key="3">
    <source>
        <dbReference type="WBParaSite" id="NBR_0000809001-mRNA-1"/>
    </source>
</evidence>
<name>A0A158QY89_NIPBR</name>
<proteinExistence type="predicted"/>